<sequence length="181" mass="19630">MEGNPPAQGFNLWPELDSSPRCYQEFPKEFCEVLMPMPVALMLGLSHPLSSRGSLGLYFGVGFFQLTLQVPPSQPFRRPSPSSASGACTWLSILPTFGAQPRGHQSGLAEGHQSSREGDFSASLGAECSPDLLYGDDCSIPCLWREVARSLGKWKQKPRPPLVPLPCAGACAHLHEGYSKT</sequence>
<keyword evidence="2" id="KW-1185">Reference proteome</keyword>
<protein>
    <submittedName>
        <fullName evidence="1">Uncharacterized protein</fullName>
    </submittedName>
</protein>
<organism evidence="1 2">
    <name type="scientific">Carnegiea gigantea</name>
    <dbReference type="NCBI Taxonomy" id="171969"/>
    <lineage>
        <taxon>Eukaryota</taxon>
        <taxon>Viridiplantae</taxon>
        <taxon>Streptophyta</taxon>
        <taxon>Embryophyta</taxon>
        <taxon>Tracheophyta</taxon>
        <taxon>Spermatophyta</taxon>
        <taxon>Magnoliopsida</taxon>
        <taxon>eudicotyledons</taxon>
        <taxon>Gunneridae</taxon>
        <taxon>Pentapetalae</taxon>
        <taxon>Caryophyllales</taxon>
        <taxon>Cactineae</taxon>
        <taxon>Cactaceae</taxon>
        <taxon>Cactoideae</taxon>
        <taxon>Echinocereeae</taxon>
        <taxon>Carnegiea</taxon>
    </lineage>
</organism>
<proteinExistence type="predicted"/>
<accession>A0A9Q1QHM9</accession>
<dbReference type="AlphaFoldDB" id="A0A9Q1QHM9"/>
<dbReference type="EMBL" id="JAKOGI010000146">
    <property type="protein sequence ID" value="KAJ8442139.1"/>
    <property type="molecule type" value="Genomic_DNA"/>
</dbReference>
<gene>
    <name evidence="1" type="ORF">Cgig2_011329</name>
</gene>
<comment type="caution">
    <text evidence="1">The sequence shown here is derived from an EMBL/GenBank/DDBJ whole genome shotgun (WGS) entry which is preliminary data.</text>
</comment>
<evidence type="ECO:0000313" key="2">
    <source>
        <dbReference type="Proteomes" id="UP001153076"/>
    </source>
</evidence>
<dbReference type="Proteomes" id="UP001153076">
    <property type="component" value="Unassembled WGS sequence"/>
</dbReference>
<name>A0A9Q1QHM9_9CARY</name>
<reference evidence="1" key="1">
    <citation type="submission" date="2022-04" db="EMBL/GenBank/DDBJ databases">
        <title>Carnegiea gigantea Genome sequencing and assembly v2.</title>
        <authorList>
            <person name="Copetti D."/>
            <person name="Sanderson M.J."/>
            <person name="Burquez A."/>
            <person name="Wojciechowski M.F."/>
        </authorList>
    </citation>
    <scope>NUCLEOTIDE SEQUENCE</scope>
    <source>
        <strain evidence="1">SGP5-SGP5p</strain>
        <tissue evidence="1">Aerial part</tissue>
    </source>
</reference>
<evidence type="ECO:0000313" key="1">
    <source>
        <dbReference type="EMBL" id="KAJ8442139.1"/>
    </source>
</evidence>